<keyword evidence="4" id="KW-0067">ATP-binding</keyword>
<dbReference type="PROSITE" id="PS51206">
    <property type="entry name" value="SF3_HELICASE_1"/>
    <property type="match status" value="1"/>
</dbReference>
<evidence type="ECO:0000313" key="7">
    <source>
        <dbReference type="Proteomes" id="UP000410492"/>
    </source>
</evidence>
<keyword evidence="7" id="KW-1185">Reference proteome</keyword>
<evidence type="ECO:0000313" key="6">
    <source>
        <dbReference type="EMBL" id="VEN60576.1"/>
    </source>
</evidence>
<evidence type="ECO:0000256" key="2">
    <source>
        <dbReference type="ARBA" id="ARBA00022801"/>
    </source>
</evidence>
<dbReference type="PANTHER" id="PTHR35372:SF2">
    <property type="entry name" value="SF3 HELICASE DOMAIN-CONTAINING PROTEIN"/>
    <property type="match status" value="1"/>
</dbReference>
<dbReference type="InterPro" id="IPR004968">
    <property type="entry name" value="DNA_primase/NTPase_C"/>
</dbReference>
<evidence type="ECO:0000256" key="1">
    <source>
        <dbReference type="ARBA" id="ARBA00022741"/>
    </source>
</evidence>
<accession>A0A653DK44</accession>
<sequence length="711" mass="77970">MKVNQCGPREAAELVAEAMALPMPEPKPAREKTQTDIAGKVAALAAKASPGQSAYLASKGLQCPFPMLSDGSLVVVLKNGAGATTGAQVIKPDGSKRLVAGTVKKGSFCVVSSGETPEAVIIAEGLATALSVQRFRPDATIIAAIDAGNLLPVAQVMRKKYPNARIIIAADNDQCAESDRSGEVKVNTGKECAEKSAKAVTGWVSLPPVDYKADWNDYYQQNGLEAAITAFNNSMYKPEEKTVGAKLKVVDGSKKRGRGEINLIQMADNEKALMLADRYEGIAIHAESEAVYLYREGVWVKAAPLELSREMVAIYNENHTNFSKRSVNNVIEALKIVIPVMGQPRRSLIPFKNGVYDMETGTFSQHSLDNWLTNDNGVIYTPPEPGENLHDHAPNFHKWLSYTAGRDALKMKRIAAGLFMVLANRYDWQLFLEITGEGGSGKSVFTHIATMLAGEHNTASGNMAALDSARGRAQFVGKSMITLPDQPKYSGEGTGIKAITGGDAVEIDPKHEHQYTAVLRAVVVATNNTPMIFTERAGGVARRRVIFQFNNRVREEDKDPDLSEKISAEIPVIVRRLLANFSDPEKARALLLEQRNSEEALEVKQKTDPLYAFCAYLEKLSECTGMLVGNRNPPLYPRVYLYHAYLAFLEANGFDKPLTLNKFAEGMESAMREFNHEYRKERKTRGVVTNVELSGSAEDWLPQPYPNPTKK</sequence>
<gene>
    <name evidence="6" type="ORF">CALMAC_LOCUS18231</name>
</gene>
<protein>
    <recommendedName>
        <fullName evidence="5">SF3 helicase domain-containing protein</fullName>
    </recommendedName>
</protein>
<dbReference type="Pfam" id="PF13362">
    <property type="entry name" value="Toprim_3"/>
    <property type="match status" value="1"/>
</dbReference>
<dbReference type="Pfam" id="PF03288">
    <property type="entry name" value="Pox_D5"/>
    <property type="match status" value="1"/>
</dbReference>
<dbReference type="GO" id="GO:0016787">
    <property type="term" value="F:hydrolase activity"/>
    <property type="evidence" value="ECO:0007669"/>
    <property type="project" value="UniProtKB-KW"/>
</dbReference>
<dbReference type="PANTHER" id="PTHR35372">
    <property type="entry name" value="ATP BINDING PROTEIN-RELATED"/>
    <property type="match status" value="1"/>
</dbReference>
<dbReference type="CDD" id="cd01029">
    <property type="entry name" value="TOPRIM_primases"/>
    <property type="match status" value="1"/>
</dbReference>
<dbReference type="Gene3D" id="3.40.50.300">
    <property type="entry name" value="P-loop containing nucleotide triphosphate hydrolases"/>
    <property type="match status" value="1"/>
</dbReference>
<proteinExistence type="predicted"/>
<dbReference type="AlphaFoldDB" id="A0A653DK44"/>
<evidence type="ECO:0000259" key="5">
    <source>
        <dbReference type="PROSITE" id="PS51206"/>
    </source>
</evidence>
<dbReference type="InterPro" id="IPR045455">
    <property type="entry name" value="NrS-1_pol-like_helicase"/>
</dbReference>
<evidence type="ECO:0000256" key="3">
    <source>
        <dbReference type="ARBA" id="ARBA00022806"/>
    </source>
</evidence>
<evidence type="ECO:0000256" key="4">
    <source>
        <dbReference type="ARBA" id="ARBA00022840"/>
    </source>
</evidence>
<dbReference type="InterPro" id="IPR036388">
    <property type="entry name" value="WH-like_DNA-bd_sf"/>
</dbReference>
<dbReference type="Gene3D" id="1.10.10.10">
    <property type="entry name" value="Winged helix-like DNA-binding domain superfamily/Winged helix DNA-binding domain"/>
    <property type="match status" value="1"/>
</dbReference>
<dbReference type="InterPro" id="IPR027417">
    <property type="entry name" value="P-loop_NTPase"/>
</dbReference>
<dbReference type="OrthoDB" id="542277at2759"/>
<dbReference type="Pfam" id="PF08706">
    <property type="entry name" value="D5_N"/>
    <property type="match status" value="1"/>
</dbReference>
<feature type="domain" description="SF3 helicase" evidence="5">
    <location>
        <begin position="400"/>
        <end position="562"/>
    </location>
</feature>
<keyword evidence="3" id="KW-0347">Helicase</keyword>
<organism evidence="6 7">
    <name type="scientific">Callosobruchus maculatus</name>
    <name type="common">Southern cowpea weevil</name>
    <name type="synonym">Pulse bruchid</name>
    <dbReference type="NCBI Taxonomy" id="64391"/>
    <lineage>
        <taxon>Eukaryota</taxon>
        <taxon>Metazoa</taxon>
        <taxon>Ecdysozoa</taxon>
        <taxon>Arthropoda</taxon>
        <taxon>Hexapoda</taxon>
        <taxon>Insecta</taxon>
        <taxon>Pterygota</taxon>
        <taxon>Neoptera</taxon>
        <taxon>Endopterygota</taxon>
        <taxon>Coleoptera</taxon>
        <taxon>Polyphaga</taxon>
        <taxon>Cucujiformia</taxon>
        <taxon>Chrysomeloidea</taxon>
        <taxon>Chrysomelidae</taxon>
        <taxon>Bruchinae</taxon>
        <taxon>Bruchini</taxon>
        <taxon>Callosobruchus</taxon>
    </lineage>
</organism>
<keyword evidence="1" id="KW-0547">Nucleotide-binding</keyword>
<name>A0A653DK44_CALMS</name>
<dbReference type="InterPro" id="IPR036390">
    <property type="entry name" value="WH_DNA-bd_sf"/>
</dbReference>
<dbReference type="Proteomes" id="UP000410492">
    <property type="component" value="Unassembled WGS sequence"/>
</dbReference>
<dbReference type="EMBL" id="CAACVG010012637">
    <property type="protein sequence ID" value="VEN60576.1"/>
    <property type="molecule type" value="Genomic_DNA"/>
</dbReference>
<dbReference type="Gene3D" id="3.40.1360.10">
    <property type="match status" value="1"/>
</dbReference>
<dbReference type="InterPro" id="IPR014818">
    <property type="entry name" value="Phage/plasmid_primase_P4_C"/>
</dbReference>
<reference evidence="6 7" key="1">
    <citation type="submission" date="2019-01" db="EMBL/GenBank/DDBJ databases">
        <authorList>
            <person name="Sayadi A."/>
        </authorList>
    </citation>
    <scope>NUCLEOTIDE SEQUENCE [LARGE SCALE GENOMIC DNA]</scope>
</reference>
<dbReference type="InterPro" id="IPR006171">
    <property type="entry name" value="TOPRIM_dom"/>
</dbReference>
<dbReference type="InterPro" id="IPR051620">
    <property type="entry name" value="ORF904-like_C"/>
</dbReference>
<dbReference type="SMART" id="SM00885">
    <property type="entry name" value="D5_N"/>
    <property type="match status" value="1"/>
</dbReference>
<dbReference type="Pfam" id="PF19263">
    <property type="entry name" value="DUF5906"/>
    <property type="match status" value="1"/>
</dbReference>
<dbReference type="GO" id="GO:0004386">
    <property type="term" value="F:helicase activity"/>
    <property type="evidence" value="ECO:0007669"/>
    <property type="project" value="UniProtKB-KW"/>
</dbReference>
<dbReference type="SUPFAM" id="SSF52540">
    <property type="entry name" value="P-loop containing nucleoside triphosphate hydrolases"/>
    <property type="match status" value="1"/>
</dbReference>
<dbReference type="InterPro" id="IPR034154">
    <property type="entry name" value="TOPRIM_DnaG/twinkle"/>
</dbReference>
<dbReference type="SUPFAM" id="SSF46785">
    <property type="entry name" value="Winged helix' DNA-binding domain"/>
    <property type="match status" value="1"/>
</dbReference>
<dbReference type="InterPro" id="IPR014015">
    <property type="entry name" value="Helicase_SF3_DNA-vir"/>
</dbReference>
<keyword evidence="2" id="KW-0378">Hydrolase</keyword>
<dbReference type="GO" id="GO:0005524">
    <property type="term" value="F:ATP binding"/>
    <property type="evidence" value="ECO:0007669"/>
    <property type="project" value="UniProtKB-KW"/>
</dbReference>